<gene>
    <name evidence="7" type="ORF">UCRPC4_g00359</name>
</gene>
<feature type="domain" description="Oxidoreductase molybdopterin-binding" evidence="5">
    <location>
        <begin position="47"/>
        <end position="252"/>
    </location>
</feature>
<evidence type="ECO:0000256" key="3">
    <source>
        <dbReference type="ARBA" id="ARBA00022723"/>
    </source>
</evidence>
<dbReference type="PANTHER" id="PTHR19372">
    <property type="entry name" value="SULFITE REDUCTASE"/>
    <property type="match status" value="1"/>
</dbReference>
<keyword evidence="8" id="KW-1185">Reference proteome</keyword>
<keyword evidence="3" id="KW-0479">Metal-binding</keyword>
<dbReference type="SUPFAM" id="SSF81296">
    <property type="entry name" value="E set domains"/>
    <property type="match status" value="1"/>
</dbReference>
<evidence type="ECO:0000259" key="5">
    <source>
        <dbReference type="Pfam" id="PF00174"/>
    </source>
</evidence>
<dbReference type="InterPro" id="IPR036374">
    <property type="entry name" value="OxRdtase_Mopterin-bd_sf"/>
</dbReference>
<dbReference type="GO" id="GO:0008482">
    <property type="term" value="F:sulfite oxidase activity"/>
    <property type="evidence" value="ECO:0007669"/>
    <property type="project" value="TreeGrafter"/>
</dbReference>
<dbReference type="Pfam" id="PF00174">
    <property type="entry name" value="Oxidored_molyb"/>
    <property type="match status" value="1"/>
</dbReference>
<evidence type="ECO:0000256" key="4">
    <source>
        <dbReference type="ARBA" id="ARBA00023002"/>
    </source>
</evidence>
<sequence length="412" mass="45172">MSYFQTEPPVPSHLSFTVKEPLNREPGIGRLVSNFITSNEDGFDRNHGPIPHLSKDNHLLVIDGIVATPMALSITELEESFPEYELTCALQCAGNRRNHMGRMKPVRGVPWNDGAVMNCTWSGVLLRDVLLRAGVTSPFSATSSAISNATDSMDLGQDGRPKDVRDRELHVWFYCSSAATQDERQGFGGSIPLSRALDPAYEVMLAMKMNGETLPVSHGYPIRAIVPGQLGARSVKWLDRITISVEESFSYYQRRDYKILPESVETIDEANGTHTGGDGLGVWPHIESGGDMPVNSAIGIPASHTAVTLDQDGCIEVKGYALPGGENGPVIKVEVSTDDGDTWTEAQLSENRGGKWCWSLWSARVKIERGEGKSIWSRATDGCGHVQPRFPKWNLRGVMYNGYGEARGLIVL</sequence>
<dbReference type="Proteomes" id="UP000053317">
    <property type="component" value="Unassembled WGS sequence"/>
</dbReference>
<evidence type="ECO:0000313" key="8">
    <source>
        <dbReference type="Proteomes" id="UP000053317"/>
    </source>
</evidence>
<feature type="domain" description="Moybdenum cofactor oxidoreductase dimerisation" evidence="6">
    <location>
        <begin position="291"/>
        <end position="403"/>
    </location>
</feature>
<comment type="cofactor">
    <cofactor evidence="1">
        <name>Mo-molybdopterin</name>
        <dbReference type="ChEBI" id="CHEBI:71302"/>
    </cofactor>
</comment>
<dbReference type="GO" id="GO:0030151">
    <property type="term" value="F:molybdenum ion binding"/>
    <property type="evidence" value="ECO:0007669"/>
    <property type="project" value="InterPro"/>
</dbReference>
<proteinExistence type="predicted"/>
<dbReference type="EMBL" id="LCWF01000008">
    <property type="protein sequence ID" value="KKY28850.1"/>
    <property type="molecule type" value="Genomic_DNA"/>
</dbReference>
<dbReference type="Gene3D" id="2.60.40.650">
    <property type="match status" value="1"/>
</dbReference>
<dbReference type="GO" id="GO:0005739">
    <property type="term" value="C:mitochondrion"/>
    <property type="evidence" value="ECO:0007669"/>
    <property type="project" value="TreeGrafter"/>
</dbReference>
<keyword evidence="4" id="KW-0560">Oxidoreductase</keyword>
<reference evidence="7 8" key="2">
    <citation type="submission" date="2015-05" db="EMBL/GenBank/DDBJ databases">
        <authorList>
            <person name="Morales-Cruz A."/>
            <person name="Amrine K.C."/>
            <person name="Cantu D."/>
        </authorList>
    </citation>
    <scope>NUCLEOTIDE SEQUENCE [LARGE SCALE GENOMIC DNA]</scope>
    <source>
        <strain evidence="7">UCRPC4</strain>
    </source>
</reference>
<organism evidence="7 8">
    <name type="scientific">Phaeomoniella chlamydospora</name>
    <name type="common">Phaeoacremonium chlamydosporum</name>
    <dbReference type="NCBI Taxonomy" id="158046"/>
    <lineage>
        <taxon>Eukaryota</taxon>
        <taxon>Fungi</taxon>
        <taxon>Dikarya</taxon>
        <taxon>Ascomycota</taxon>
        <taxon>Pezizomycotina</taxon>
        <taxon>Eurotiomycetes</taxon>
        <taxon>Chaetothyriomycetidae</taxon>
        <taxon>Phaeomoniellales</taxon>
        <taxon>Phaeomoniellaceae</taxon>
        <taxon>Phaeomoniella</taxon>
    </lineage>
</organism>
<dbReference type="SUPFAM" id="SSF56524">
    <property type="entry name" value="Oxidoreductase molybdopterin-binding domain"/>
    <property type="match status" value="1"/>
</dbReference>
<dbReference type="GO" id="GO:0043546">
    <property type="term" value="F:molybdopterin cofactor binding"/>
    <property type="evidence" value="ECO:0007669"/>
    <property type="project" value="TreeGrafter"/>
</dbReference>
<evidence type="ECO:0000256" key="2">
    <source>
        <dbReference type="ARBA" id="ARBA00022505"/>
    </source>
</evidence>
<dbReference type="InterPro" id="IPR008335">
    <property type="entry name" value="Mopterin_OxRdtase_euk"/>
</dbReference>
<protein>
    <submittedName>
        <fullName evidence="7">Putative sulfite</fullName>
    </submittedName>
</protein>
<evidence type="ECO:0000256" key="1">
    <source>
        <dbReference type="ARBA" id="ARBA00001924"/>
    </source>
</evidence>
<dbReference type="PANTHER" id="PTHR19372:SF7">
    <property type="entry name" value="SULFITE OXIDASE, MITOCHONDRIAL"/>
    <property type="match status" value="1"/>
</dbReference>
<dbReference type="InterPro" id="IPR005066">
    <property type="entry name" value="MoCF_OxRdtse_dimer"/>
</dbReference>
<dbReference type="Pfam" id="PF03404">
    <property type="entry name" value="Mo-co_dimer"/>
    <property type="match status" value="1"/>
</dbReference>
<dbReference type="InterPro" id="IPR000572">
    <property type="entry name" value="OxRdtase_Mopterin-bd_dom"/>
</dbReference>
<dbReference type="GO" id="GO:0006790">
    <property type="term" value="P:sulfur compound metabolic process"/>
    <property type="evidence" value="ECO:0007669"/>
    <property type="project" value="TreeGrafter"/>
</dbReference>
<evidence type="ECO:0000313" key="7">
    <source>
        <dbReference type="EMBL" id="KKY28850.1"/>
    </source>
</evidence>
<evidence type="ECO:0000259" key="6">
    <source>
        <dbReference type="Pfam" id="PF03404"/>
    </source>
</evidence>
<dbReference type="PRINTS" id="PR00407">
    <property type="entry name" value="EUMOPTERIN"/>
</dbReference>
<name>A0A0G2HKL7_PHACM</name>
<reference evidence="7 8" key="1">
    <citation type="submission" date="2015-05" db="EMBL/GenBank/DDBJ databases">
        <title>Distinctive expansion of gene families associated with plant cell wall degradation and secondary metabolism in the genomes of grapevine trunk pathogens.</title>
        <authorList>
            <person name="Lawrence D.P."/>
            <person name="Travadon R."/>
            <person name="Rolshausen P.E."/>
            <person name="Baumgartner K."/>
        </authorList>
    </citation>
    <scope>NUCLEOTIDE SEQUENCE [LARGE SCALE GENOMIC DNA]</scope>
    <source>
        <strain evidence="7">UCRPC4</strain>
    </source>
</reference>
<accession>A0A0G2HKL7</accession>
<dbReference type="AlphaFoldDB" id="A0A0G2HKL7"/>
<dbReference type="InterPro" id="IPR014756">
    <property type="entry name" value="Ig_E-set"/>
</dbReference>
<dbReference type="GO" id="GO:0020037">
    <property type="term" value="F:heme binding"/>
    <property type="evidence" value="ECO:0007669"/>
    <property type="project" value="TreeGrafter"/>
</dbReference>
<dbReference type="Gene3D" id="3.90.420.10">
    <property type="entry name" value="Oxidoreductase, molybdopterin-binding domain"/>
    <property type="match status" value="1"/>
</dbReference>
<dbReference type="OrthoDB" id="432685at2759"/>
<comment type="caution">
    <text evidence="7">The sequence shown here is derived from an EMBL/GenBank/DDBJ whole genome shotgun (WGS) entry which is preliminary data.</text>
</comment>
<keyword evidence="2" id="KW-0500">Molybdenum</keyword>